<dbReference type="InterPro" id="IPR036770">
    <property type="entry name" value="Ankyrin_rpt-contain_sf"/>
</dbReference>
<reference evidence="2 3" key="1">
    <citation type="submission" date="2024-04" db="EMBL/GenBank/DDBJ databases">
        <title>Tritrichomonas musculus Genome.</title>
        <authorList>
            <person name="Alves-Ferreira E."/>
            <person name="Grigg M."/>
            <person name="Lorenzi H."/>
            <person name="Galac M."/>
        </authorList>
    </citation>
    <scope>NUCLEOTIDE SEQUENCE [LARGE SCALE GENOMIC DNA]</scope>
    <source>
        <strain evidence="2 3">EAF2021</strain>
    </source>
</reference>
<keyword evidence="3" id="KW-1185">Reference proteome</keyword>
<accession>A0ABR2IEA6</accession>
<dbReference type="EMBL" id="JAPFFF010000018">
    <property type="protein sequence ID" value="KAK8860505.1"/>
    <property type="molecule type" value="Genomic_DNA"/>
</dbReference>
<gene>
    <name evidence="2" type="ORF">M9Y10_012170</name>
</gene>
<sequence>MSLSETLETLKIIHKSTIKYIDYEDNSEENYVDLISQLNDQKFHENKYKLKLYLQFLSDVIDNHYRANNFYEKIKKIIMNYKSNLKIDFSNSEIFNIFKNNKVILLFLIKEQILTIDNSIIDIILSERYSKMDYPKYFLPEITPFLPQKQIKSFNIQINDDFEKNRKIGENENYICELIRNDNIEDFISHVKKTNLKLNKLIDISIFESNQYLIGKNISIIEYATFFGSIQIFNYLYKNNATIKPSIWLYAIHSDNPELIHVLEENQIEYPEEQKKSKYDEYDDSDNDEKDDKDDNILNCCIFESIKCHHNDISNYLSKKASKEKFDFSKCLKYHNFEFIQIKNIGNLEFYKFCKYDYPYIVEMILKEKDIDINYAKISNLNKKVNGMFLTNFHVITNLFLF</sequence>
<protein>
    <recommendedName>
        <fullName evidence="4">DUF3447 domain-containing protein</fullName>
    </recommendedName>
</protein>
<dbReference type="PANTHER" id="PTHR24159:SF5">
    <property type="entry name" value="ANK_REP_REGION DOMAIN-CONTAINING PROTEIN"/>
    <property type="match status" value="1"/>
</dbReference>
<name>A0ABR2IEA6_9EUKA</name>
<dbReference type="Proteomes" id="UP001470230">
    <property type="component" value="Unassembled WGS sequence"/>
</dbReference>
<proteinExistence type="predicted"/>
<evidence type="ECO:0008006" key="4">
    <source>
        <dbReference type="Google" id="ProtNLM"/>
    </source>
</evidence>
<evidence type="ECO:0000313" key="3">
    <source>
        <dbReference type="Proteomes" id="UP001470230"/>
    </source>
</evidence>
<comment type="caution">
    <text evidence="2">The sequence shown here is derived from an EMBL/GenBank/DDBJ whole genome shotgun (WGS) entry which is preliminary data.</text>
</comment>
<evidence type="ECO:0000256" key="1">
    <source>
        <dbReference type="SAM" id="MobiDB-lite"/>
    </source>
</evidence>
<feature type="region of interest" description="Disordered" evidence="1">
    <location>
        <begin position="272"/>
        <end position="291"/>
    </location>
</feature>
<organism evidence="2 3">
    <name type="scientific">Tritrichomonas musculus</name>
    <dbReference type="NCBI Taxonomy" id="1915356"/>
    <lineage>
        <taxon>Eukaryota</taxon>
        <taxon>Metamonada</taxon>
        <taxon>Parabasalia</taxon>
        <taxon>Tritrichomonadida</taxon>
        <taxon>Tritrichomonadidae</taxon>
        <taxon>Tritrichomonas</taxon>
    </lineage>
</organism>
<evidence type="ECO:0000313" key="2">
    <source>
        <dbReference type="EMBL" id="KAK8860505.1"/>
    </source>
</evidence>
<feature type="compositionally biased region" description="Acidic residues" evidence="1">
    <location>
        <begin position="281"/>
        <end position="291"/>
    </location>
</feature>
<dbReference type="PANTHER" id="PTHR24159">
    <property type="match status" value="1"/>
</dbReference>
<dbReference type="SUPFAM" id="SSF48403">
    <property type="entry name" value="Ankyrin repeat"/>
    <property type="match status" value="1"/>
</dbReference>